<feature type="domain" description="PARP catalytic" evidence="6">
    <location>
        <begin position="162"/>
        <end position="384"/>
    </location>
</feature>
<evidence type="ECO:0000256" key="5">
    <source>
        <dbReference type="SAM" id="MobiDB-lite"/>
    </source>
</evidence>
<feature type="compositionally biased region" description="Basic and acidic residues" evidence="5">
    <location>
        <begin position="126"/>
        <end position="141"/>
    </location>
</feature>
<dbReference type="GO" id="GO:0003950">
    <property type="term" value="F:NAD+ poly-ADP-ribosyltransferase activity"/>
    <property type="evidence" value="ECO:0007669"/>
    <property type="project" value="InterPro"/>
</dbReference>
<sequence length="450" mass="49182">MDFSGDVKPVILRPSVAVHGGGNGGPSPLLRGWQEFRRSGAPSRFLCFEGGAWADVAGEAFAQLRRAFLEGRAVVEAACGGRVFLFDFLRMVRIDAVTAEEAALGWIDERGACFFPAPEGGRKRKRDEAGSEVKGEQRRAEDGDEASSGVEERSGESPEAAEPDRKKVRGMWGKAVRLEETDKFYKVVEKLFLSRMAPVAAASGVAITAVHKVAQGPRARDFHLQGQLLAAARGAGGSNAKFAWYGAPPADVAAAVEHGFGRTNGWLLGGRAHGDGIHLSPPQHPYASAMLTKPDENGEAHIVLCRVLMGRPEAVPAGSAQFHPSSDDYDSAVDNMENPRWYVVWSTDMNTRILPEYVVSFKCPNLQQMEGSLGSASKVKRPSPAASRDMFPMLLTEIQRFVPSPKLQTLQRTYNCFKRGQMKKDQFIRFLRSFIGDKVLTTVAKKLRGY</sequence>
<dbReference type="Pfam" id="PF23467">
    <property type="entry name" value="WWE_5"/>
    <property type="match status" value="1"/>
</dbReference>
<dbReference type="SUPFAM" id="SSF56399">
    <property type="entry name" value="ADP-ribosylation"/>
    <property type="match status" value="1"/>
</dbReference>
<organism evidence="8 9">
    <name type="scientific">Oryza meyeriana var. granulata</name>
    <dbReference type="NCBI Taxonomy" id="110450"/>
    <lineage>
        <taxon>Eukaryota</taxon>
        <taxon>Viridiplantae</taxon>
        <taxon>Streptophyta</taxon>
        <taxon>Embryophyta</taxon>
        <taxon>Tracheophyta</taxon>
        <taxon>Spermatophyta</taxon>
        <taxon>Magnoliopsida</taxon>
        <taxon>Liliopsida</taxon>
        <taxon>Poales</taxon>
        <taxon>Poaceae</taxon>
        <taxon>BOP clade</taxon>
        <taxon>Oryzoideae</taxon>
        <taxon>Oryzeae</taxon>
        <taxon>Oryzinae</taxon>
        <taxon>Oryza</taxon>
        <taxon>Oryza meyeriana</taxon>
    </lineage>
</organism>
<dbReference type="InterPro" id="IPR022003">
    <property type="entry name" value="RST"/>
</dbReference>
<keyword evidence="3" id="KW-0346">Stress response</keyword>
<comment type="subcellular location">
    <subcellularLocation>
        <location evidence="1">Nucleus</location>
    </subcellularLocation>
</comment>
<evidence type="ECO:0000256" key="4">
    <source>
        <dbReference type="ARBA" id="ARBA00023242"/>
    </source>
</evidence>
<keyword evidence="2" id="KW-0217">Developmental protein</keyword>
<proteinExistence type="predicted"/>
<dbReference type="PROSITE" id="PS51059">
    <property type="entry name" value="PARP_CATALYTIC"/>
    <property type="match status" value="1"/>
</dbReference>
<dbReference type="Proteomes" id="UP000479710">
    <property type="component" value="Unassembled WGS sequence"/>
</dbReference>
<reference evidence="8 9" key="1">
    <citation type="submission" date="2019-11" db="EMBL/GenBank/DDBJ databases">
        <title>Whole genome sequence of Oryza granulata.</title>
        <authorList>
            <person name="Li W."/>
        </authorList>
    </citation>
    <scope>NUCLEOTIDE SEQUENCE [LARGE SCALE GENOMIC DNA]</scope>
    <source>
        <strain evidence="9">cv. Menghai</strain>
        <tissue evidence="8">Leaf</tissue>
    </source>
</reference>
<evidence type="ECO:0000313" key="8">
    <source>
        <dbReference type="EMBL" id="KAF0912643.1"/>
    </source>
</evidence>
<dbReference type="InterPro" id="IPR044964">
    <property type="entry name" value="RCD1/SRO1-5"/>
</dbReference>
<comment type="caution">
    <text evidence="8">The sequence shown here is derived from an EMBL/GenBank/DDBJ whole genome shotgun (WGS) entry which is preliminary data.</text>
</comment>
<dbReference type="GO" id="GO:0005634">
    <property type="term" value="C:nucleus"/>
    <property type="evidence" value="ECO:0007669"/>
    <property type="project" value="UniProtKB-SubCell"/>
</dbReference>
<dbReference type="PANTHER" id="PTHR32263:SF19">
    <property type="entry name" value="OS03G0230300 PROTEIN"/>
    <property type="match status" value="1"/>
</dbReference>
<evidence type="ECO:0000259" key="6">
    <source>
        <dbReference type="PROSITE" id="PS51059"/>
    </source>
</evidence>
<dbReference type="PROSITE" id="PS51879">
    <property type="entry name" value="RST"/>
    <property type="match status" value="1"/>
</dbReference>
<gene>
    <name evidence="8" type="ORF">E2562_015315</name>
</gene>
<keyword evidence="4" id="KW-0539">Nucleus</keyword>
<dbReference type="InterPro" id="IPR012317">
    <property type="entry name" value="Poly(ADP-ribose)pol_cat_dom"/>
</dbReference>
<dbReference type="Pfam" id="PF12174">
    <property type="entry name" value="RST"/>
    <property type="match status" value="1"/>
</dbReference>
<dbReference type="EMBL" id="SPHZ02000006">
    <property type="protein sequence ID" value="KAF0912643.1"/>
    <property type="molecule type" value="Genomic_DNA"/>
</dbReference>
<feature type="domain" description="RST" evidence="7">
    <location>
        <begin position="382"/>
        <end position="450"/>
    </location>
</feature>
<protein>
    <recommendedName>
        <fullName evidence="10">Poly [ADP-ribose] polymerase</fullName>
    </recommendedName>
</protein>
<dbReference type="InterPro" id="IPR057823">
    <property type="entry name" value="WWE_RCD1"/>
</dbReference>
<name>A0A6G1DLP7_9ORYZ</name>
<dbReference type="PANTHER" id="PTHR32263">
    <property type="entry name" value="INACTIVE POLY [ADP-RIBOSE] POLYMERASE SRO4-RELATED"/>
    <property type="match status" value="1"/>
</dbReference>
<evidence type="ECO:0000256" key="3">
    <source>
        <dbReference type="ARBA" id="ARBA00023016"/>
    </source>
</evidence>
<dbReference type="Gene3D" id="3.90.228.10">
    <property type="match status" value="1"/>
</dbReference>
<feature type="region of interest" description="Disordered" evidence="5">
    <location>
        <begin position="118"/>
        <end position="166"/>
    </location>
</feature>
<dbReference type="AlphaFoldDB" id="A0A6G1DLP7"/>
<accession>A0A6G1DLP7</accession>
<evidence type="ECO:0008006" key="10">
    <source>
        <dbReference type="Google" id="ProtNLM"/>
    </source>
</evidence>
<evidence type="ECO:0000256" key="2">
    <source>
        <dbReference type="ARBA" id="ARBA00022473"/>
    </source>
</evidence>
<evidence type="ECO:0000259" key="7">
    <source>
        <dbReference type="PROSITE" id="PS51879"/>
    </source>
</evidence>
<evidence type="ECO:0000256" key="1">
    <source>
        <dbReference type="ARBA" id="ARBA00004123"/>
    </source>
</evidence>
<keyword evidence="9" id="KW-1185">Reference proteome</keyword>
<dbReference type="OrthoDB" id="6133115at2759"/>
<evidence type="ECO:0000313" key="9">
    <source>
        <dbReference type="Proteomes" id="UP000479710"/>
    </source>
</evidence>